<dbReference type="EMBL" id="AMGV01000023">
    <property type="protein sequence ID" value="KEF51477.1"/>
    <property type="molecule type" value="Genomic_DNA"/>
</dbReference>
<dbReference type="STRING" id="1182545.A0A072NVQ3"/>
<keyword evidence="5 7" id="KW-0472">Membrane</keyword>
<protein>
    <recommendedName>
        <fullName evidence="10">Amino acid permease</fullName>
    </recommendedName>
</protein>
<feature type="transmembrane region" description="Helical" evidence="7">
    <location>
        <begin position="149"/>
        <end position="168"/>
    </location>
</feature>
<evidence type="ECO:0000256" key="2">
    <source>
        <dbReference type="ARBA" id="ARBA00022448"/>
    </source>
</evidence>
<dbReference type="RefSeq" id="XP_013254067.1">
    <property type="nucleotide sequence ID" value="XM_013398613.1"/>
</dbReference>
<evidence type="ECO:0000256" key="1">
    <source>
        <dbReference type="ARBA" id="ARBA00004141"/>
    </source>
</evidence>
<sequence>MTLYNSDAAALEAAGKKEVLKREWNFWALLGMSACTLCTWEATSALFAGAFLNGGPASVVYGFIVSVLGTLCIAGSLAEMASISPIAGAQYHWSAEHSPIRWRALISYIQGWVTVTGWVAAVASVCFLIATMIQGVAVLNYSSYTPERWHASLMMIAAAFLGALGNTVGKKFLPLWETLGGSLHVLFFFIVTIGILATGDKTNNHDVWGTFINAGGWSSDGVSFCLGFLTPAFALAGVDAVVHMSEEAHNAPLNVPRAMIWSVIINGLAGFAYILTILYSITDVDAVFETPTGFPIIAVFLQATGNQRAATAMMTAVILVFSMNLFGCMASVSRLIWAFSRDHGLPFSGFFSKISSQSRCPTNAVVSLTVAVSLLSLINIGSTTAFNALISLTTLGFYFSYAIPTILFAMRRFDHRNPIHFGPWTLGKIGLPVNIVAVAFCIFLIIFLPFPPMLPVTGLNMNYASPVFVAVMAFAVINYYVRARKRFTGPIKEVASETSSEQDLEHESITPEKHLPSL</sequence>
<feature type="transmembrane region" description="Helical" evidence="7">
    <location>
        <begin position="259"/>
        <end position="281"/>
    </location>
</feature>
<dbReference type="Proteomes" id="UP000027920">
    <property type="component" value="Unassembled WGS sequence"/>
</dbReference>
<feature type="transmembrane region" description="Helical" evidence="7">
    <location>
        <begin position="463"/>
        <end position="481"/>
    </location>
</feature>
<dbReference type="Gene3D" id="1.20.1740.10">
    <property type="entry name" value="Amino acid/polyamine transporter I"/>
    <property type="match status" value="1"/>
</dbReference>
<evidence type="ECO:0000256" key="5">
    <source>
        <dbReference type="ARBA" id="ARBA00023136"/>
    </source>
</evidence>
<dbReference type="HOGENOM" id="CLU_004495_6_2_1"/>
<dbReference type="AlphaFoldDB" id="A0A072NVQ3"/>
<evidence type="ECO:0000313" key="8">
    <source>
        <dbReference type="EMBL" id="KEF51477.1"/>
    </source>
</evidence>
<feature type="compositionally biased region" description="Basic and acidic residues" evidence="6">
    <location>
        <begin position="503"/>
        <end position="518"/>
    </location>
</feature>
<dbReference type="PANTHER" id="PTHR45649">
    <property type="entry name" value="AMINO-ACID PERMEASE BAT1"/>
    <property type="match status" value="1"/>
</dbReference>
<comment type="subcellular location">
    <subcellularLocation>
        <location evidence="1">Membrane</location>
        <topology evidence="1">Multi-pass membrane protein</topology>
    </subcellularLocation>
</comment>
<feature type="transmembrane region" description="Helical" evidence="7">
    <location>
        <begin position="316"/>
        <end position="339"/>
    </location>
</feature>
<evidence type="ECO:0000256" key="7">
    <source>
        <dbReference type="SAM" id="Phobius"/>
    </source>
</evidence>
<evidence type="ECO:0000313" key="9">
    <source>
        <dbReference type="Proteomes" id="UP000027920"/>
    </source>
</evidence>
<reference evidence="8 9" key="1">
    <citation type="submission" date="2013-03" db="EMBL/GenBank/DDBJ databases">
        <title>The Genome Sequence of Exophiala aquamarina CBS 119918.</title>
        <authorList>
            <consortium name="The Broad Institute Genomics Platform"/>
            <person name="Cuomo C."/>
            <person name="de Hoog S."/>
            <person name="Gorbushina A."/>
            <person name="Walker B."/>
            <person name="Young S.K."/>
            <person name="Zeng Q."/>
            <person name="Gargeya S."/>
            <person name="Fitzgerald M."/>
            <person name="Haas B."/>
            <person name="Abouelleil A."/>
            <person name="Allen A.W."/>
            <person name="Alvarado L."/>
            <person name="Arachchi H.M."/>
            <person name="Berlin A.M."/>
            <person name="Chapman S.B."/>
            <person name="Gainer-Dewar J."/>
            <person name="Goldberg J."/>
            <person name="Griggs A."/>
            <person name="Gujja S."/>
            <person name="Hansen M."/>
            <person name="Howarth C."/>
            <person name="Imamovic A."/>
            <person name="Ireland A."/>
            <person name="Larimer J."/>
            <person name="McCowan C."/>
            <person name="Murphy C."/>
            <person name="Pearson M."/>
            <person name="Poon T.W."/>
            <person name="Priest M."/>
            <person name="Roberts A."/>
            <person name="Saif S."/>
            <person name="Shea T."/>
            <person name="Sisk P."/>
            <person name="Sykes S."/>
            <person name="Wortman J."/>
            <person name="Nusbaum C."/>
            <person name="Birren B."/>
        </authorList>
    </citation>
    <scope>NUCLEOTIDE SEQUENCE [LARGE SCALE GENOMIC DNA]</scope>
    <source>
        <strain evidence="8 9">CBS 119918</strain>
    </source>
</reference>
<feature type="transmembrane region" description="Helical" evidence="7">
    <location>
        <begin position="111"/>
        <end position="137"/>
    </location>
</feature>
<dbReference type="InterPro" id="IPR002293">
    <property type="entry name" value="AA/rel_permease1"/>
</dbReference>
<comment type="caution">
    <text evidence="8">The sequence shown here is derived from an EMBL/GenBank/DDBJ whole genome shotgun (WGS) entry which is preliminary data.</text>
</comment>
<feature type="region of interest" description="Disordered" evidence="6">
    <location>
        <begin position="498"/>
        <end position="518"/>
    </location>
</feature>
<keyword evidence="9" id="KW-1185">Reference proteome</keyword>
<dbReference type="OrthoDB" id="3257095at2759"/>
<evidence type="ECO:0000256" key="6">
    <source>
        <dbReference type="SAM" id="MobiDB-lite"/>
    </source>
</evidence>
<gene>
    <name evidence="8" type="ORF">A1O9_12394</name>
</gene>
<proteinExistence type="predicted"/>
<dbReference type="PANTHER" id="PTHR45649:SF5">
    <property type="entry name" value="GABA TRANSPORTER (EUROFUNG)-RELATED"/>
    <property type="match status" value="1"/>
</dbReference>
<keyword evidence="4 7" id="KW-1133">Transmembrane helix</keyword>
<feature type="transmembrane region" description="Helical" evidence="7">
    <location>
        <begin position="175"/>
        <end position="197"/>
    </location>
</feature>
<feature type="transmembrane region" description="Helical" evidence="7">
    <location>
        <begin position="26"/>
        <end position="52"/>
    </location>
</feature>
<dbReference type="GeneID" id="25287288"/>
<dbReference type="PIRSF" id="PIRSF006060">
    <property type="entry name" value="AA_transporter"/>
    <property type="match status" value="1"/>
</dbReference>
<dbReference type="GO" id="GO:0022857">
    <property type="term" value="F:transmembrane transporter activity"/>
    <property type="evidence" value="ECO:0007669"/>
    <property type="project" value="InterPro"/>
</dbReference>
<evidence type="ECO:0000256" key="4">
    <source>
        <dbReference type="ARBA" id="ARBA00022989"/>
    </source>
</evidence>
<evidence type="ECO:0008006" key="10">
    <source>
        <dbReference type="Google" id="ProtNLM"/>
    </source>
</evidence>
<evidence type="ECO:0000256" key="3">
    <source>
        <dbReference type="ARBA" id="ARBA00022692"/>
    </source>
</evidence>
<name>A0A072NVQ3_9EURO</name>
<feature type="transmembrane region" description="Helical" evidence="7">
    <location>
        <begin position="58"/>
        <end position="78"/>
    </location>
</feature>
<organism evidence="8 9">
    <name type="scientific">Exophiala aquamarina CBS 119918</name>
    <dbReference type="NCBI Taxonomy" id="1182545"/>
    <lineage>
        <taxon>Eukaryota</taxon>
        <taxon>Fungi</taxon>
        <taxon>Dikarya</taxon>
        <taxon>Ascomycota</taxon>
        <taxon>Pezizomycotina</taxon>
        <taxon>Eurotiomycetes</taxon>
        <taxon>Chaetothyriomycetidae</taxon>
        <taxon>Chaetothyriales</taxon>
        <taxon>Herpotrichiellaceae</taxon>
        <taxon>Exophiala</taxon>
    </lineage>
</organism>
<keyword evidence="2" id="KW-0813">Transport</keyword>
<keyword evidence="3 7" id="KW-0812">Transmembrane</keyword>
<dbReference type="VEuPathDB" id="FungiDB:A1O9_12394"/>
<dbReference type="Pfam" id="PF13520">
    <property type="entry name" value="AA_permease_2"/>
    <property type="match status" value="1"/>
</dbReference>
<accession>A0A072NVQ3</accession>
<feature type="transmembrane region" description="Helical" evidence="7">
    <location>
        <begin position="217"/>
        <end position="238"/>
    </location>
</feature>
<feature type="transmembrane region" description="Helical" evidence="7">
    <location>
        <begin position="386"/>
        <end position="410"/>
    </location>
</feature>
<feature type="transmembrane region" description="Helical" evidence="7">
    <location>
        <begin position="431"/>
        <end position="451"/>
    </location>
</feature>
<dbReference type="GO" id="GO:0016020">
    <property type="term" value="C:membrane"/>
    <property type="evidence" value="ECO:0007669"/>
    <property type="project" value="UniProtKB-SubCell"/>
</dbReference>